<dbReference type="GO" id="GO:0005765">
    <property type="term" value="C:lysosomal membrane"/>
    <property type="evidence" value="ECO:0007669"/>
    <property type="project" value="InterPro"/>
</dbReference>
<protein>
    <submittedName>
        <fullName evidence="9">Uncharacterized protein</fullName>
    </submittedName>
</protein>
<sequence>MEFYAVFICVLIINAASAAYEDARCKCVCLLPSSYMNNTKSSKKIYVKAIPSEKCTCEYMLQNDKDLCRYCECKFQVRNTATIKVVVCLILTVITALVLYMLFLLLLEPLLSTRHLSHKTIIDMGICSEPQQPNNFTINQHNNNDKINDGRSTNSWVNINIPVSSSGHGDSAVYSKAIDKAVIWDKTKLTPKQFMDSNLRIITPSNRWRLRNRSGLISNDQVEDPNGLNLTTIPSTSVGVSSVVNRVRDQQQRWKGNVEAQRTRRNEPVYPCIYIFLENTEIIPKMNFFTLYVTLVYTILSAHSNIEPLIEKVNYYNLGKYNSQVTHKSINRNSDKMPEYDDQLPDFPHKQLEEEESPFHKFSELLNSGSVLPLWLVNPMYYVFEVFARTVSYYVN</sequence>
<dbReference type="PANTHER" id="PTHR13064:SF6">
    <property type="entry name" value="TRANSMEMBRANE PROTEIN 9"/>
    <property type="match status" value="1"/>
</dbReference>
<accession>A0AA85B424</accession>
<evidence type="ECO:0000256" key="1">
    <source>
        <dbReference type="ARBA" id="ARBA00004370"/>
    </source>
</evidence>
<organism evidence="8 9">
    <name type="scientific">Schistosoma mattheei</name>
    <dbReference type="NCBI Taxonomy" id="31246"/>
    <lineage>
        <taxon>Eukaryota</taxon>
        <taxon>Metazoa</taxon>
        <taxon>Spiralia</taxon>
        <taxon>Lophotrochozoa</taxon>
        <taxon>Platyhelminthes</taxon>
        <taxon>Trematoda</taxon>
        <taxon>Digenea</taxon>
        <taxon>Strigeidida</taxon>
        <taxon>Schistosomatoidea</taxon>
        <taxon>Schistosomatidae</taxon>
        <taxon>Schistosoma</taxon>
    </lineage>
</organism>
<evidence type="ECO:0000256" key="5">
    <source>
        <dbReference type="ARBA" id="ARBA00023136"/>
    </source>
</evidence>
<dbReference type="Pfam" id="PF05434">
    <property type="entry name" value="Tmemb_9"/>
    <property type="match status" value="1"/>
</dbReference>
<dbReference type="Proteomes" id="UP000050791">
    <property type="component" value="Unassembled WGS sequence"/>
</dbReference>
<evidence type="ECO:0000313" key="8">
    <source>
        <dbReference type="Proteomes" id="UP000050791"/>
    </source>
</evidence>
<evidence type="ECO:0000256" key="7">
    <source>
        <dbReference type="SAM" id="SignalP"/>
    </source>
</evidence>
<keyword evidence="7" id="KW-0732">Signal</keyword>
<reference evidence="9" key="1">
    <citation type="submission" date="2023-11" db="UniProtKB">
        <authorList>
            <consortium name="WormBaseParasite"/>
        </authorList>
    </citation>
    <scope>IDENTIFICATION</scope>
</reference>
<keyword evidence="4 6" id="KW-1133">Transmembrane helix</keyword>
<proteinExistence type="inferred from homology"/>
<comment type="subcellular location">
    <subcellularLocation>
        <location evidence="1">Membrane</location>
    </subcellularLocation>
</comment>
<evidence type="ECO:0000313" key="9">
    <source>
        <dbReference type="WBParaSite" id="SMTH1_29400.1"/>
    </source>
</evidence>
<keyword evidence="5 6" id="KW-0472">Membrane</keyword>
<evidence type="ECO:0000256" key="3">
    <source>
        <dbReference type="ARBA" id="ARBA00022692"/>
    </source>
</evidence>
<evidence type="ECO:0000256" key="2">
    <source>
        <dbReference type="ARBA" id="ARBA00007264"/>
    </source>
</evidence>
<name>A0AA85B424_9TREM</name>
<evidence type="ECO:0000256" key="6">
    <source>
        <dbReference type="SAM" id="Phobius"/>
    </source>
</evidence>
<keyword evidence="3 6" id="KW-0812">Transmembrane</keyword>
<dbReference type="WBParaSite" id="SMTH1_29400.1">
    <property type="protein sequence ID" value="SMTH1_29400.1"/>
    <property type="gene ID" value="SMTH1_29400"/>
</dbReference>
<comment type="similarity">
    <text evidence="2">Belongs to the TMEM9 family.</text>
</comment>
<feature type="chain" id="PRO_5041640309" evidence="7">
    <location>
        <begin position="19"/>
        <end position="396"/>
    </location>
</feature>
<dbReference type="AlphaFoldDB" id="A0AA85B424"/>
<dbReference type="PANTHER" id="PTHR13064">
    <property type="entry name" value="TRANSMEMBRANE PROTEIN 9 FAMILY MEMBER"/>
    <property type="match status" value="1"/>
</dbReference>
<feature type="signal peptide" evidence="7">
    <location>
        <begin position="1"/>
        <end position="18"/>
    </location>
</feature>
<evidence type="ECO:0000256" key="4">
    <source>
        <dbReference type="ARBA" id="ARBA00022989"/>
    </source>
</evidence>
<feature type="transmembrane region" description="Helical" evidence="6">
    <location>
        <begin position="83"/>
        <end position="107"/>
    </location>
</feature>
<dbReference type="InterPro" id="IPR008853">
    <property type="entry name" value="TMEM9/TMEM9B"/>
</dbReference>